<comment type="caution">
    <text evidence="1">The sequence shown here is derived from an EMBL/GenBank/DDBJ whole genome shotgun (WGS) entry which is preliminary data.</text>
</comment>
<reference evidence="1" key="1">
    <citation type="submission" date="2021-05" db="EMBL/GenBank/DDBJ databases">
        <authorList>
            <person name="Pan Q."/>
            <person name="Jouanno E."/>
            <person name="Zahm M."/>
            <person name="Klopp C."/>
            <person name="Cabau C."/>
            <person name="Louis A."/>
            <person name="Berthelot C."/>
            <person name="Parey E."/>
            <person name="Roest Crollius H."/>
            <person name="Montfort J."/>
            <person name="Robinson-Rechavi M."/>
            <person name="Bouchez O."/>
            <person name="Lampietro C."/>
            <person name="Lopez Roques C."/>
            <person name="Donnadieu C."/>
            <person name="Postlethwait J."/>
            <person name="Bobe J."/>
            <person name="Dillon D."/>
            <person name="Chandos A."/>
            <person name="von Hippel F."/>
            <person name="Guiguen Y."/>
        </authorList>
    </citation>
    <scope>NUCLEOTIDE SEQUENCE</scope>
    <source>
        <strain evidence="1">YG-Jan2019</strain>
    </source>
</reference>
<organism evidence="1 2">
    <name type="scientific">Dallia pectoralis</name>
    <name type="common">Alaska blackfish</name>
    <dbReference type="NCBI Taxonomy" id="75939"/>
    <lineage>
        <taxon>Eukaryota</taxon>
        <taxon>Metazoa</taxon>
        <taxon>Chordata</taxon>
        <taxon>Craniata</taxon>
        <taxon>Vertebrata</taxon>
        <taxon>Euteleostomi</taxon>
        <taxon>Actinopterygii</taxon>
        <taxon>Neopterygii</taxon>
        <taxon>Teleostei</taxon>
        <taxon>Protacanthopterygii</taxon>
        <taxon>Esociformes</taxon>
        <taxon>Umbridae</taxon>
        <taxon>Dallia</taxon>
    </lineage>
</organism>
<proteinExistence type="predicted"/>
<dbReference type="Proteomes" id="UP001157502">
    <property type="component" value="Chromosome 35"/>
</dbReference>
<evidence type="ECO:0000313" key="1">
    <source>
        <dbReference type="EMBL" id="KAJ7986167.1"/>
    </source>
</evidence>
<evidence type="ECO:0000313" key="2">
    <source>
        <dbReference type="Proteomes" id="UP001157502"/>
    </source>
</evidence>
<accession>A0ACC2F488</accession>
<keyword evidence="2" id="KW-1185">Reference proteome</keyword>
<protein>
    <submittedName>
        <fullName evidence="1">Uncharacterized protein</fullName>
    </submittedName>
</protein>
<gene>
    <name evidence="1" type="ORF">DPEC_G00347970</name>
</gene>
<sequence>MRCNEIEISLHCNLARVQLNFKSGKKRSHEANGSTHWYVMDYVGEDVSARIILKNVLHTEPSVSPVTSTSASQDPPQSPGSKIRGSIRRRSNVMALTPQEALKQSMRKKLRECTSRSSLQTPPSKRRTMSEGVRKRNSVAPATNSVLYDNDITPRHLLKGILQTEPETSLLIQDRPVRKESEQPYANSSVVSNNSSEELSELDLPDMTTTVMPGNTVKGLKRKRPRRSLNVKAFEYGEDSLPPSGGDDGCSVTEDLSSLSSASPSSVTFSLKTPFVDLRTEKKAFKRKAPNRKIMTVEEFDEALQNQQGTMSGDTEMVHHGLSETDPTLIVGPDITLDIFTNQTALYALPMSTSATMDQNNSPATPIQTKMGFGGQKQDEKMVLDGKNGEELITDSGKREDSVRQEDFKSQTMEVVAESQTEEEEVAESQTEEEVVAESQTGEEEVGVSQTGEEEVAESQTGEEEVAESQTGEEEVAESQTEEEEVAESQTEEEEVAESQTEEEEVAESQTEEEEVAESQTEEEEVAESQMEEEEVAESQTGEEEVAESQTGEEEVAGWKLQQSAFNAVHVSKRDYQSEGGVNIPGIMAGGRGSKSLGAELLPSETGWSGRRSDGTDSGEWHSGPQVVASGSTDPQTVNIGSPPLFPPGDELEGSIRTALSPSNEGKENSKPSLETADGPENNTLQSSTLSVHPITTQSPVAHEEDWEDVEEEHSNQSEELSMKTPAFVREKKNILSVDLLNTPTVFKDLQPSVQAGAAVTRKPKAVRGKQTGSKKDQGLPKSYVMTVFKHFAKTKVSPDVYPVLKEIMERYFDRLAEDLETYAAHAKRKTIEVEDVVLLMKRQGFVSDSMPVNVLIEKYLPMESRKLLIPVASSARPATCNLIHQKLGGRGHHCDACICVRPAVVQTRQGFEVCALCGRSEEEARSLAQELGIPFHTSQSDDVLLHPDVDLVCIYIPPPLTRQIAVKALGIGKNVVCEKAATAVDAFKMVTAARYYPQLLSIVGNALRFLPAFVAMRKLLKEGYVGEVHVCDARVYGPSLLDQSYGWTCEELMGGGGLHTVGSALVDLLSHLVGTRAQKVHGLLRTFVRQNGAIRGIRRVTSDDFCFFQMLMGGTGSGNASRTEPGVCCTVTLNFNMPGAFVHEVMVVGSEGRLVARGTELYGLRNGVDREELLLGDSGGAGPEVTDLPLPHLRGLGSMVTALKHAFQAQKERRSWVQGPIAMAATFEDGLYVQTVVEAVKRSSRSGEWECVEVMTQEPDPNQNLCEALQRNKV</sequence>
<dbReference type="EMBL" id="CM055762">
    <property type="protein sequence ID" value="KAJ7986167.1"/>
    <property type="molecule type" value="Genomic_DNA"/>
</dbReference>
<name>A0ACC2F488_DALPE</name>